<dbReference type="PROSITE" id="PS50293">
    <property type="entry name" value="TPR_REGION"/>
    <property type="match status" value="1"/>
</dbReference>
<evidence type="ECO:0000313" key="4">
    <source>
        <dbReference type="EMBL" id="EGA67562.1"/>
    </source>
</evidence>
<dbReference type="InterPro" id="IPR019734">
    <property type="entry name" value="TPR_rpt"/>
</dbReference>
<feature type="repeat" description="TPR" evidence="3">
    <location>
        <begin position="12"/>
        <end position="45"/>
    </location>
</feature>
<evidence type="ECO:0000256" key="1">
    <source>
        <dbReference type="ARBA" id="ARBA00022737"/>
    </source>
</evidence>
<evidence type="ECO:0000256" key="2">
    <source>
        <dbReference type="ARBA" id="ARBA00022803"/>
    </source>
</evidence>
<reference evidence="4 5" key="1">
    <citation type="journal article" date="2012" name="Int. J. Syst. Evol. Microbiol.">
        <title>Vibrio caribbeanicus sp. nov., isolated from the marine sponge Scleritoderma cyanea.</title>
        <authorList>
            <person name="Hoffmann M."/>
            <person name="Monday S.R."/>
            <person name="Allard M.W."/>
            <person name="Strain E.A."/>
            <person name="Whittaker P."/>
            <person name="Naum M."/>
            <person name="McCarthy P.J."/>
            <person name="Lopez J.V."/>
            <person name="Fischer M."/>
            <person name="Brown E.W."/>
        </authorList>
    </citation>
    <scope>NUCLEOTIDE SEQUENCE [LARGE SCALE GENOMIC DNA]</scope>
    <source>
        <strain evidence="4 5">LMG 20546</strain>
    </source>
</reference>
<evidence type="ECO:0000256" key="3">
    <source>
        <dbReference type="PROSITE-ProRule" id="PRU00339"/>
    </source>
</evidence>
<accession>E8LPA0</accession>
<dbReference type="Proteomes" id="UP000004371">
    <property type="component" value="Unassembled WGS sequence"/>
</dbReference>
<gene>
    <name evidence="4" type="ORF">VIBR0546_13027</name>
</gene>
<dbReference type="PROSITE" id="PS50005">
    <property type="entry name" value="TPR"/>
    <property type="match status" value="2"/>
</dbReference>
<dbReference type="Pfam" id="PF13181">
    <property type="entry name" value="TPR_8"/>
    <property type="match status" value="1"/>
</dbReference>
<keyword evidence="1" id="KW-0677">Repeat</keyword>
<comment type="caution">
    <text evidence="4">The sequence shown here is derived from an EMBL/GenBank/DDBJ whole genome shotgun (WGS) entry which is preliminary data.</text>
</comment>
<sequence>MPELDYPARQQADARIELGIAYLQRGYYPKAYESLSTALEVDPKYYRAQLAMARYLDIVGEMTKAKHLYEYTLRTHPDNGNVLNNYGTFLCRQGKYQQALALLLQATRLQDYYAIAESYENAGLCALKAGNSDQAWNYFERALQHQPNRTSTLIYLANLESEE</sequence>
<dbReference type="eggNOG" id="COG3063">
    <property type="taxonomic scope" value="Bacteria"/>
</dbReference>
<feature type="repeat" description="TPR" evidence="3">
    <location>
        <begin position="116"/>
        <end position="149"/>
    </location>
</feature>
<dbReference type="STRING" id="945543.VIBR0546_13027"/>
<keyword evidence="2 3" id="KW-0802">TPR repeat</keyword>
<dbReference type="AlphaFoldDB" id="E8LPA0"/>
<dbReference type="Gene3D" id="1.25.40.10">
    <property type="entry name" value="Tetratricopeptide repeat domain"/>
    <property type="match status" value="1"/>
</dbReference>
<dbReference type="NCBIfam" id="TIGR02521">
    <property type="entry name" value="type_IV_pilW"/>
    <property type="match status" value="1"/>
</dbReference>
<dbReference type="EMBL" id="AEVS01000008">
    <property type="protein sequence ID" value="EGA67562.1"/>
    <property type="molecule type" value="Genomic_DNA"/>
</dbReference>
<name>E8LPA0_9VIBR</name>
<proteinExistence type="predicted"/>
<keyword evidence="5" id="KW-1185">Reference proteome</keyword>
<dbReference type="SUPFAM" id="SSF48452">
    <property type="entry name" value="TPR-like"/>
    <property type="match status" value="1"/>
</dbReference>
<protein>
    <submittedName>
        <fullName evidence="4">Type IV pilus biogenesis/stability protein PilW</fullName>
    </submittedName>
</protein>
<dbReference type="PANTHER" id="PTHR44186:SF1">
    <property type="entry name" value="BARDET-BIEDL SYNDROME 4 PROTEIN"/>
    <property type="match status" value="1"/>
</dbReference>
<dbReference type="InterPro" id="IPR013360">
    <property type="entry name" value="Pilus_4_PilW"/>
</dbReference>
<dbReference type="Pfam" id="PF13424">
    <property type="entry name" value="TPR_12"/>
    <property type="match status" value="1"/>
</dbReference>
<dbReference type="PANTHER" id="PTHR44186">
    <property type="match status" value="1"/>
</dbReference>
<dbReference type="SMART" id="SM00028">
    <property type="entry name" value="TPR"/>
    <property type="match status" value="4"/>
</dbReference>
<organism evidence="4 5">
    <name type="scientific">Vibrio brasiliensis LMG 20546</name>
    <dbReference type="NCBI Taxonomy" id="945543"/>
    <lineage>
        <taxon>Bacteria</taxon>
        <taxon>Pseudomonadati</taxon>
        <taxon>Pseudomonadota</taxon>
        <taxon>Gammaproteobacteria</taxon>
        <taxon>Vibrionales</taxon>
        <taxon>Vibrionaceae</taxon>
        <taxon>Vibrio</taxon>
        <taxon>Vibrio oreintalis group</taxon>
    </lineage>
</organism>
<evidence type="ECO:0000313" key="5">
    <source>
        <dbReference type="Proteomes" id="UP000004371"/>
    </source>
</evidence>
<dbReference type="InterPro" id="IPR011990">
    <property type="entry name" value="TPR-like_helical_dom_sf"/>
</dbReference>